<gene>
    <name evidence="1" type="ORF">SAMN05216362_11645</name>
</gene>
<evidence type="ECO:0000313" key="2">
    <source>
        <dbReference type="Proteomes" id="UP000199427"/>
    </source>
</evidence>
<dbReference type="InterPro" id="IPR004260">
    <property type="entry name" value="Pyr-dimer_DNA_glycosylase"/>
</dbReference>
<dbReference type="Pfam" id="PF03013">
    <property type="entry name" value="Pyr_excise"/>
    <property type="match status" value="1"/>
</dbReference>
<organism evidence="1 2">
    <name type="scientific">Piscibacillus halophilus</name>
    <dbReference type="NCBI Taxonomy" id="571933"/>
    <lineage>
        <taxon>Bacteria</taxon>
        <taxon>Bacillati</taxon>
        <taxon>Bacillota</taxon>
        <taxon>Bacilli</taxon>
        <taxon>Bacillales</taxon>
        <taxon>Bacillaceae</taxon>
        <taxon>Piscibacillus</taxon>
    </lineage>
</organism>
<accession>A0A1H9GS62</accession>
<evidence type="ECO:0000313" key="1">
    <source>
        <dbReference type="EMBL" id="SEQ52956.1"/>
    </source>
</evidence>
<keyword evidence="2" id="KW-1185">Reference proteome</keyword>
<reference evidence="1 2" key="1">
    <citation type="submission" date="2016-10" db="EMBL/GenBank/DDBJ databases">
        <authorList>
            <person name="de Groot N.N."/>
        </authorList>
    </citation>
    <scope>NUCLEOTIDE SEQUENCE [LARGE SCALE GENOMIC DNA]</scope>
    <source>
        <strain evidence="1 2">DSM 21633</strain>
    </source>
</reference>
<dbReference type="RefSeq" id="WP_091773651.1">
    <property type="nucleotide sequence ID" value="NZ_CAESCL010000026.1"/>
</dbReference>
<name>A0A1H9GS62_9BACI</name>
<dbReference type="OrthoDB" id="9782576at2"/>
<protein>
    <recommendedName>
        <fullName evidence="3">Pyrimidine dimer DNA glycosylase /DNA-(Apurinic or apyrimidinic site) lyase</fullName>
    </recommendedName>
</protein>
<dbReference type="EMBL" id="FOES01000016">
    <property type="protein sequence ID" value="SEQ52956.1"/>
    <property type="molecule type" value="Genomic_DNA"/>
</dbReference>
<proteinExistence type="predicted"/>
<evidence type="ECO:0008006" key="3">
    <source>
        <dbReference type="Google" id="ProtNLM"/>
    </source>
</evidence>
<sequence length="145" mass="17031">MRLWSIHPRYLDAKGLVACWRESLLAQKVLLGETRGYKQHPQLARFREQDDPIQAIGIYLEYVYIEAKSRGYNFDHSKIVKIEPGDQIPVTSGQLEYEWAHLRAKLRQRDPNRLKQLKSLVAKDIIPHPMFQVVHGPVEEWEMVN</sequence>
<dbReference type="AlphaFoldDB" id="A0A1H9GS62"/>
<dbReference type="Proteomes" id="UP000199427">
    <property type="component" value="Unassembled WGS sequence"/>
</dbReference>